<comment type="caution">
    <text evidence="1">The sequence shown here is derived from an EMBL/GenBank/DDBJ whole genome shotgun (WGS) entry which is preliminary data.</text>
</comment>
<evidence type="ECO:0000313" key="2">
    <source>
        <dbReference type="Proteomes" id="UP000028725"/>
    </source>
</evidence>
<reference evidence="1 2" key="1">
    <citation type="submission" date="2014-04" db="EMBL/GenBank/DDBJ databases">
        <title>Genome assembly of Hyalangium minutum DSM 14724.</title>
        <authorList>
            <person name="Sharma G."/>
            <person name="Subramanian S."/>
        </authorList>
    </citation>
    <scope>NUCLEOTIDE SEQUENCE [LARGE SCALE GENOMIC DNA]</scope>
    <source>
        <strain evidence="1 2">DSM 14724</strain>
    </source>
</reference>
<accession>A0A085WMP6</accession>
<protein>
    <submittedName>
        <fullName evidence="1">Uncharacterized protein</fullName>
    </submittedName>
</protein>
<dbReference type="RefSeq" id="WP_240486689.1">
    <property type="nucleotide sequence ID" value="NZ_JMCB01000005.1"/>
</dbReference>
<dbReference type="STRING" id="394096.DB31_6861"/>
<dbReference type="PATRIC" id="fig|394096.3.peg.2905"/>
<dbReference type="EMBL" id="JMCB01000005">
    <property type="protein sequence ID" value="KFE68959.1"/>
    <property type="molecule type" value="Genomic_DNA"/>
</dbReference>
<dbReference type="AlphaFoldDB" id="A0A085WMP6"/>
<name>A0A085WMP6_9BACT</name>
<keyword evidence="2" id="KW-1185">Reference proteome</keyword>
<dbReference type="Proteomes" id="UP000028725">
    <property type="component" value="Unassembled WGS sequence"/>
</dbReference>
<gene>
    <name evidence="1" type="ORF">DB31_6861</name>
</gene>
<proteinExistence type="predicted"/>
<evidence type="ECO:0000313" key="1">
    <source>
        <dbReference type="EMBL" id="KFE68959.1"/>
    </source>
</evidence>
<sequence>MIIIVPAFLYALFLDDLLRYAGDLQEAVLSTPWDLIGQNYEEPSGRKGSGGSDASKRIQAVVQHQARLMFCDHESSGDSYNHGQDCDAQDHHAGRALSGHVCWLNPEAEQVTCDPVRTEVGLLQTPAFRKYQDAFGQAGGLYECHGKEVVENYLMPQSFLQQFSHVDLAKKNWKADGSDYHGNAKAGTGTTAYYLEKQHFALVTDSWALNGDLKASNPGDTLAVRPDDNEGALQERVSLVYTVLPEAQRFLDEDKLFSQVANDQQLLASHLPPQERKTARVSLQKTRMAVPTQRIQEENRASPYFATPWKDGSRDAYEKTGKNRGAYYMGCKTVEGC</sequence>
<organism evidence="1 2">
    <name type="scientific">Hyalangium minutum</name>
    <dbReference type="NCBI Taxonomy" id="394096"/>
    <lineage>
        <taxon>Bacteria</taxon>
        <taxon>Pseudomonadati</taxon>
        <taxon>Myxococcota</taxon>
        <taxon>Myxococcia</taxon>
        <taxon>Myxococcales</taxon>
        <taxon>Cystobacterineae</taxon>
        <taxon>Archangiaceae</taxon>
        <taxon>Hyalangium</taxon>
    </lineage>
</organism>